<dbReference type="PANTHER" id="PTHR38039:SF1">
    <property type="entry name" value="TOXIN YOEB"/>
    <property type="match status" value="1"/>
</dbReference>
<proteinExistence type="inferred from homology"/>
<dbReference type="EMBL" id="JABVCQ010000058">
    <property type="protein sequence ID" value="MBB1127390.1"/>
    <property type="molecule type" value="Genomic_DNA"/>
</dbReference>
<evidence type="ECO:0000256" key="2">
    <source>
        <dbReference type="ARBA" id="ARBA00022649"/>
    </source>
</evidence>
<keyword evidence="5" id="KW-0378">Hydrolase</keyword>
<evidence type="ECO:0000256" key="6">
    <source>
        <dbReference type="ARBA" id="ARBA00030388"/>
    </source>
</evidence>
<dbReference type="SUPFAM" id="SSF143011">
    <property type="entry name" value="RelE-like"/>
    <property type="match status" value="1"/>
</dbReference>
<dbReference type="Pfam" id="PF06769">
    <property type="entry name" value="YoeB_toxin"/>
    <property type="match status" value="1"/>
</dbReference>
<evidence type="ECO:0000313" key="7">
    <source>
        <dbReference type="EMBL" id="MBB1127390.1"/>
    </source>
</evidence>
<evidence type="ECO:0000256" key="5">
    <source>
        <dbReference type="ARBA" id="ARBA00022801"/>
    </source>
</evidence>
<dbReference type="InterPro" id="IPR009614">
    <property type="entry name" value="YoeB_toxin"/>
</dbReference>
<dbReference type="RefSeq" id="WP_182585011.1">
    <property type="nucleotide sequence ID" value="NZ_JABVCQ010000058.1"/>
</dbReference>
<gene>
    <name evidence="7" type="ORF">HUK38_14355</name>
</gene>
<keyword evidence="2" id="KW-1277">Toxin-antitoxin system</keyword>
<keyword evidence="4" id="KW-0255">Endonuclease</keyword>
<dbReference type="NCBIfam" id="TIGR02116">
    <property type="entry name" value="toxin_Txe_YoeB"/>
    <property type="match status" value="1"/>
</dbReference>
<reference evidence="7 8" key="1">
    <citation type="journal article" date="2020" name="Arch. Microbiol.">
        <title>The genome sequence of the giant phototrophic gammaproteobacterium Thiospirillum jenense gives insight into its physiological properties and phylogenetic relationships.</title>
        <authorList>
            <person name="Imhoff J.F."/>
            <person name="Meyer T.E."/>
            <person name="Kyndt J.A."/>
        </authorList>
    </citation>
    <scope>NUCLEOTIDE SEQUENCE [LARGE SCALE GENOMIC DNA]</scope>
    <source>
        <strain evidence="7 8">DSM 216</strain>
    </source>
</reference>
<sequence>MLRLTWTETALEDLSWWQQHDAKMLKKIIQLCLDACSHPTQGLGKPEALKHDFQGYWSRRINQEHRLVYAFDNTHVTIIQCRFHYKA</sequence>
<keyword evidence="3" id="KW-0540">Nuclease</keyword>
<name>A0A839HHM2_9GAMM</name>
<dbReference type="AlphaFoldDB" id="A0A839HHM2"/>
<dbReference type="GO" id="GO:0016787">
    <property type="term" value="F:hydrolase activity"/>
    <property type="evidence" value="ECO:0007669"/>
    <property type="project" value="UniProtKB-KW"/>
</dbReference>
<evidence type="ECO:0000256" key="1">
    <source>
        <dbReference type="ARBA" id="ARBA00008172"/>
    </source>
</evidence>
<keyword evidence="8" id="KW-1185">Reference proteome</keyword>
<dbReference type="GO" id="GO:0045892">
    <property type="term" value="P:negative regulation of DNA-templated transcription"/>
    <property type="evidence" value="ECO:0007669"/>
    <property type="project" value="TreeGrafter"/>
</dbReference>
<evidence type="ECO:0000256" key="3">
    <source>
        <dbReference type="ARBA" id="ARBA00022722"/>
    </source>
</evidence>
<evidence type="ECO:0000313" key="8">
    <source>
        <dbReference type="Proteomes" id="UP000548632"/>
    </source>
</evidence>
<dbReference type="GO" id="GO:0004519">
    <property type="term" value="F:endonuclease activity"/>
    <property type="evidence" value="ECO:0007669"/>
    <property type="project" value="UniProtKB-KW"/>
</dbReference>
<dbReference type="Proteomes" id="UP000548632">
    <property type="component" value="Unassembled WGS sequence"/>
</dbReference>
<accession>A0A839HHM2</accession>
<comment type="similarity">
    <text evidence="1">Belongs to the YoeB family.</text>
</comment>
<protein>
    <recommendedName>
        <fullName evidence="6">Putative mRNA interferase YoeB</fullName>
    </recommendedName>
</protein>
<dbReference type="Gene3D" id="3.30.2310.20">
    <property type="entry name" value="RelE-like"/>
    <property type="match status" value="1"/>
</dbReference>
<comment type="caution">
    <text evidence="7">The sequence shown here is derived from an EMBL/GenBank/DDBJ whole genome shotgun (WGS) entry which is preliminary data.</text>
</comment>
<dbReference type="PANTHER" id="PTHR38039">
    <property type="entry name" value="TOXIN YOEB"/>
    <property type="match status" value="1"/>
</dbReference>
<dbReference type="GO" id="GO:0006401">
    <property type="term" value="P:RNA catabolic process"/>
    <property type="evidence" value="ECO:0007669"/>
    <property type="project" value="InterPro"/>
</dbReference>
<evidence type="ECO:0000256" key="4">
    <source>
        <dbReference type="ARBA" id="ARBA00022759"/>
    </source>
</evidence>
<organism evidence="7 8">
    <name type="scientific">Thiospirillum jenense</name>
    <dbReference type="NCBI Taxonomy" id="1653858"/>
    <lineage>
        <taxon>Bacteria</taxon>
        <taxon>Pseudomonadati</taxon>
        <taxon>Pseudomonadota</taxon>
        <taxon>Gammaproteobacteria</taxon>
        <taxon>Chromatiales</taxon>
        <taxon>Chromatiaceae</taxon>
        <taxon>Thiospirillum</taxon>
    </lineage>
</organism>
<dbReference type="InterPro" id="IPR035093">
    <property type="entry name" value="RelE/ParE_toxin_dom_sf"/>
</dbReference>